<evidence type="ECO:0000256" key="1">
    <source>
        <dbReference type="ARBA" id="ARBA00007637"/>
    </source>
</evidence>
<dbReference type="PANTHER" id="PTHR43000">
    <property type="entry name" value="DTDP-D-GLUCOSE 4,6-DEHYDRATASE-RELATED"/>
    <property type="match status" value="1"/>
</dbReference>
<dbReference type="InterPro" id="IPR001509">
    <property type="entry name" value="Epimerase_deHydtase"/>
</dbReference>
<evidence type="ECO:0000259" key="2">
    <source>
        <dbReference type="Pfam" id="PF01370"/>
    </source>
</evidence>
<evidence type="ECO:0000313" key="4">
    <source>
        <dbReference type="Proteomes" id="UP000199475"/>
    </source>
</evidence>
<keyword evidence="4" id="KW-1185">Reference proteome</keyword>
<sequence length="316" mass="34264">MRIMVTGANGFVGQHIVSGLSLNHRVLALTRDLGHSFPSGVEIRRSPDLSSDSYWGDMLNDVEVVVHCAARVHVMRDRSLDPLEEYREVNLRGTKSLAQASADRGVRRFVFLSSIKVHGEKTSDVALTAADTPNPVDPYGISKLEAEQALTEISHQTGMETIIIRPTVIYGSGVKGNIRRMLSLIDTGLPLPFRGLDNRRSMLSAANLVEWVRSAVEGSVVPTTPLLAADTTPISTTKLVEKLASGMGRPSLQFVVPTAILRGVAAAIGQRAAIERLVENFEVQPTVEAFPGIAARLEPSETALEAVGRAWRASRR</sequence>
<feature type="domain" description="NAD-dependent epimerase/dehydratase" evidence="2">
    <location>
        <begin position="3"/>
        <end position="214"/>
    </location>
</feature>
<dbReference type="Pfam" id="PF01370">
    <property type="entry name" value="Epimerase"/>
    <property type="match status" value="1"/>
</dbReference>
<dbReference type="EMBL" id="FNGP01000003">
    <property type="protein sequence ID" value="SDL48406.1"/>
    <property type="molecule type" value="Genomic_DNA"/>
</dbReference>
<dbReference type="Gene3D" id="3.40.50.720">
    <property type="entry name" value="NAD(P)-binding Rossmann-like Domain"/>
    <property type="match status" value="1"/>
</dbReference>
<dbReference type="STRING" id="686624.SAMN04488242_1605"/>
<comment type="similarity">
    <text evidence="1">Belongs to the NAD(P)-dependent epimerase/dehydratase family.</text>
</comment>
<name>A0A1G9KFP8_9ACTN</name>
<dbReference type="InterPro" id="IPR036291">
    <property type="entry name" value="NAD(P)-bd_dom_sf"/>
</dbReference>
<organism evidence="3 4">
    <name type="scientific">Tessaracoccus oleiagri</name>
    <dbReference type="NCBI Taxonomy" id="686624"/>
    <lineage>
        <taxon>Bacteria</taxon>
        <taxon>Bacillati</taxon>
        <taxon>Actinomycetota</taxon>
        <taxon>Actinomycetes</taxon>
        <taxon>Propionibacteriales</taxon>
        <taxon>Propionibacteriaceae</taxon>
        <taxon>Tessaracoccus</taxon>
    </lineage>
</organism>
<proteinExistence type="inferred from homology"/>
<evidence type="ECO:0000313" key="3">
    <source>
        <dbReference type="EMBL" id="SDL48406.1"/>
    </source>
</evidence>
<dbReference type="Proteomes" id="UP000199475">
    <property type="component" value="Unassembled WGS sequence"/>
</dbReference>
<accession>A0A1G9KFP8</accession>
<reference evidence="3 4" key="1">
    <citation type="submission" date="2016-10" db="EMBL/GenBank/DDBJ databases">
        <authorList>
            <person name="de Groot N.N."/>
        </authorList>
    </citation>
    <scope>NUCLEOTIDE SEQUENCE [LARGE SCALE GENOMIC DNA]</scope>
    <source>
        <strain evidence="3 4">CGMCC 1.9159</strain>
    </source>
</reference>
<protein>
    <submittedName>
        <fullName evidence="3">Nucleoside-diphosphate-sugar epimerase</fullName>
    </submittedName>
</protein>
<dbReference type="SUPFAM" id="SSF51735">
    <property type="entry name" value="NAD(P)-binding Rossmann-fold domains"/>
    <property type="match status" value="1"/>
</dbReference>
<dbReference type="AlphaFoldDB" id="A0A1G9KFP8"/>
<dbReference type="RefSeq" id="WP_093250851.1">
    <property type="nucleotide sequence ID" value="NZ_FNGP01000003.1"/>
</dbReference>
<dbReference type="OrthoDB" id="9795501at2"/>
<gene>
    <name evidence="3" type="ORF">SAMN04488242_1605</name>
</gene>